<dbReference type="PANTHER" id="PTHR42879:SF2">
    <property type="entry name" value="3-OXOACYL-[ACYL-CARRIER-PROTEIN] REDUCTASE FABG"/>
    <property type="match status" value="1"/>
</dbReference>
<dbReference type="OrthoDB" id="9803333at2"/>
<dbReference type="SUPFAM" id="SSF51735">
    <property type="entry name" value="NAD(P)-binding Rossmann-fold domains"/>
    <property type="match status" value="1"/>
</dbReference>
<reference evidence="4 5" key="1">
    <citation type="submission" date="2017-05" db="EMBL/GenBank/DDBJ databases">
        <title>Lactobacillus nurukis nov., sp. nov., isolated from nuruk.</title>
        <authorList>
            <person name="Kim S.-J."/>
        </authorList>
    </citation>
    <scope>NUCLEOTIDE SEQUENCE [LARGE SCALE GENOMIC DNA]</scope>
    <source>
        <strain evidence="4 5">SYF10-1a</strain>
    </source>
</reference>
<dbReference type="InterPro" id="IPR020904">
    <property type="entry name" value="Sc_DH/Rdtase_CS"/>
</dbReference>
<dbReference type="GO" id="GO:0016491">
    <property type="term" value="F:oxidoreductase activity"/>
    <property type="evidence" value="ECO:0007669"/>
    <property type="project" value="UniProtKB-KW"/>
</dbReference>
<dbReference type="PRINTS" id="PR00081">
    <property type="entry name" value="GDHRDH"/>
</dbReference>
<dbReference type="InterPro" id="IPR057326">
    <property type="entry name" value="KR_dom"/>
</dbReference>
<dbReference type="InterPro" id="IPR036291">
    <property type="entry name" value="NAD(P)-bd_dom_sf"/>
</dbReference>
<keyword evidence="5" id="KW-1185">Reference proteome</keyword>
<keyword evidence="2" id="KW-0560">Oxidoreductase</keyword>
<dbReference type="RefSeq" id="WP_102195367.1">
    <property type="nucleotide sequence ID" value="NZ_NIPR01000005.1"/>
</dbReference>
<dbReference type="EMBL" id="NIPR01000005">
    <property type="protein sequence ID" value="PMD73035.1"/>
    <property type="molecule type" value="Genomic_DNA"/>
</dbReference>
<organism evidence="4 5">
    <name type="scientific">Companilactobacillus nuruki</name>
    <dbReference type="NCBI Taxonomy" id="1993540"/>
    <lineage>
        <taxon>Bacteria</taxon>
        <taxon>Bacillati</taxon>
        <taxon>Bacillota</taxon>
        <taxon>Bacilli</taxon>
        <taxon>Lactobacillales</taxon>
        <taxon>Lactobacillaceae</taxon>
        <taxon>Companilactobacillus</taxon>
    </lineage>
</organism>
<dbReference type="PANTHER" id="PTHR42879">
    <property type="entry name" value="3-OXOACYL-(ACYL-CARRIER-PROTEIN) REDUCTASE"/>
    <property type="match status" value="1"/>
</dbReference>
<sequence>MSKKIVLITGGAKGIGLATANRLSSEEMTVVINTHTPLEEKESEKLEEQGIVFKGFEGDVSNEDDAQRIIKTVIDEYGRIDVLVNNAGIIKDKLLFRMGLDDFETVLKVNLVGTFNMTKLVMKFMQKQKSGNIINISSISGLHGNIGQGNYSASKAGIVGLTKTTAKEGAIRGIRCNAVAPGMINTDMVHKMNAQRQNEFIAQIPLGRFGRPEEIADTISFLIKNNYITGQVITVDGGLTI</sequence>
<dbReference type="Gene3D" id="3.40.50.720">
    <property type="entry name" value="NAD(P)-binding Rossmann-like Domain"/>
    <property type="match status" value="1"/>
</dbReference>
<dbReference type="GO" id="GO:0032787">
    <property type="term" value="P:monocarboxylic acid metabolic process"/>
    <property type="evidence" value="ECO:0007669"/>
    <property type="project" value="UniProtKB-ARBA"/>
</dbReference>
<comment type="caution">
    <text evidence="4">The sequence shown here is derived from an EMBL/GenBank/DDBJ whole genome shotgun (WGS) entry which is preliminary data.</text>
</comment>
<evidence type="ECO:0000259" key="3">
    <source>
        <dbReference type="SMART" id="SM00822"/>
    </source>
</evidence>
<dbReference type="Proteomes" id="UP000235649">
    <property type="component" value="Unassembled WGS sequence"/>
</dbReference>
<dbReference type="FunFam" id="3.40.50.720:FF:000173">
    <property type="entry name" value="3-oxoacyl-[acyl-carrier protein] reductase"/>
    <property type="match status" value="1"/>
</dbReference>
<evidence type="ECO:0000256" key="1">
    <source>
        <dbReference type="ARBA" id="ARBA00006484"/>
    </source>
</evidence>
<evidence type="ECO:0000256" key="2">
    <source>
        <dbReference type="ARBA" id="ARBA00023002"/>
    </source>
</evidence>
<evidence type="ECO:0000313" key="4">
    <source>
        <dbReference type="EMBL" id="PMD73035.1"/>
    </source>
</evidence>
<gene>
    <name evidence="4" type="ORF">CBP76_02565</name>
</gene>
<dbReference type="SMART" id="SM00822">
    <property type="entry name" value="PKS_KR"/>
    <property type="match status" value="1"/>
</dbReference>
<feature type="domain" description="Ketoreductase" evidence="3">
    <location>
        <begin position="4"/>
        <end position="174"/>
    </location>
</feature>
<dbReference type="InterPro" id="IPR050259">
    <property type="entry name" value="SDR"/>
</dbReference>
<dbReference type="AlphaFoldDB" id="A0A2N7AWA5"/>
<dbReference type="InterPro" id="IPR002347">
    <property type="entry name" value="SDR_fam"/>
</dbReference>
<proteinExistence type="inferred from homology"/>
<comment type="similarity">
    <text evidence="1">Belongs to the short-chain dehydrogenases/reductases (SDR) family.</text>
</comment>
<dbReference type="PRINTS" id="PR00080">
    <property type="entry name" value="SDRFAMILY"/>
</dbReference>
<protein>
    <submittedName>
        <fullName evidence="4">Beta-ketoacyl-ACP reductase</fullName>
    </submittedName>
</protein>
<evidence type="ECO:0000313" key="5">
    <source>
        <dbReference type="Proteomes" id="UP000235649"/>
    </source>
</evidence>
<accession>A0A2N7AWA5</accession>
<dbReference type="PROSITE" id="PS00061">
    <property type="entry name" value="ADH_SHORT"/>
    <property type="match status" value="1"/>
</dbReference>
<name>A0A2N7AWA5_9LACO</name>
<dbReference type="Pfam" id="PF13561">
    <property type="entry name" value="adh_short_C2"/>
    <property type="match status" value="1"/>
</dbReference>
<dbReference type="NCBIfam" id="NF009466">
    <property type="entry name" value="PRK12826.1-2"/>
    <property type="match status" value="1"/>
</dbReference>